<comment type="caution">
    <text evidence="1">The sequence shown here is derived from an EMBL/GenBank/DDBJ whole genome shotgun (WGS) entry which is preliminary data.</text>
</comment>
<dbReference type="EMBL" id="JACHID010000007">
    <property type="protein sequence ID" value="MBB5021966.1"/>
    <property type="molecule type" value="Genomic_DNA"/>
</dbReference>
<keyword evidence="2" id="KW-1185">Reference proteome</keyword>
<evidence type="ECO:0000313" key="2">
    <source>
        <dbReference type="Proteomes" id="UP000528322"/>
    </source>
</evidence>
<dbReference type="PANTHER" id="PTHR43836:SF2">
    <property type="entry name" value="CATECHOL O-METHYLTRANSFERASE 1-RELATED"/>
    <property type="match status" value="1"/>
</dbReference>
<dbReference type="InterPro" id="IPR029063">
    <property type="entry name" value="SAM-dependent_MTases_sf"/>
</dbReference>
<protein>
    <submittedName>
        <fullName evidence="1">Putative O-methyltransferase YrrM</fullName>
    </submittedName>
</protein>
<proteinExistence type="predicted"/>
<dbReference type="GO" id="GO:0008171">
    <property type="term" value="F:O-methyltransferase activity"/>
    <property type="evidence" value="ECO:0007669"/>
    <property type="project" value="TreeGrafter"/>
</dbReference>
<dbReference type="Proteomes" id="UP000528322">
    <property type="component" value="Unassembled WGS sequence"/>
</dbReference>
<dbReference type="SUPFAM" id="SSF53335">
    <property type="entry name" value="S-adenosyl-L-methionine-dependent methyltransferases"/>
    <property type="match status" value="1"/>
</dbReference>
<accession>A0A7W7Y4J4</accession>
<reference evidence="1 2" key="1">
    <citation type="submission" date="2020-08" db="EMBL/GenBank/DDBJ databases">
        <title>Genomic Encyclopedia of Type Strains, Phase IV (KMG-IV): sequencing the most valuable type-strain genomes for metagenomic binning, comparative biology and taxonomic classification.</title>
        <authorList>
            <person name="Goeker M."/>
        </authorList>
    </citation>
    <scope>NUCLEOTIDE SEQUENCE [LARGE SCALE GENOMIC DNA]</scope>
    <source>
        <strain evidence="1 2">DSM 22071</strain>
    </source>
</reference>
<gene>
    <name evidence="1" type="ORF">HNR37_001283</name>
</gene>
<dbReference type="Pfam" id="PF13578">
    <property type="entry name" value="Methyltransf_24"/>
    <property type="match status" value="1"/>
</dbReference>
<keyword evidence="1" id="KW-0489">Methyltransferase</keyword>
<keyword evidence="1" id="KW-0808">Transferase</keyword>
<dbReference type="GO" id="GO:0032259">
    <property type="term" value="P:methylation"/>
    <property type="evidence" value="ECO:0007669"/>
    <property type="project" value="UniProtKB-KW"/>
</dbReference>
<dbReference type="RefSeq" id="WP_183731615.1">
    <property type="nucleotide sequence ID" value="NZ_JACHID010000007.1"/>
</dbReference>
<sequence>MLEKNKAIRMVDELRRQLISNDIPLNVIDYGAGHPNDIRSQQQMSKGVEVVSSTKCYAAYGVKGADAEFLFSAILKAKPCTVLELGTCCGFSSILMSKAMPKSSIYTLEGSPELVQIAQEMHHKAGCGNIQIHTGRFVDILPGLLPSIRPVDFAFIDGHHDRDATVQYFEMILPYMSYGGVMAFDDITWSDGMKEAWAAICSHPVARYADDNGKIGLIRVGECR</sequence>
<dbReference type="Gene3D" id="3.40.50.150">
    <property type="entry name" value="Vaccinia Virus protein VP39"/>
    <property type="match status" value="1"/>
</dbReference>
<evidence type="ECO:0000313" key="1">
    <source>
        <dbReference type="EMBL" id="MBB5021966.1"/>
    </source>
</evidence>
<dbReference type="AlphaFoldDB" id="A0A7W7Y4J4"/>
<dbReference type="PANTHER" id="PTHR43836">
    <property type="entry name" value="CATECHOL O-METHYLTRANSFERASE 1-RELATED"/>
    <property type="match status" value="1"/>
</dbReference>
<name>A0A7W7Y4J4_9BACT</name>
<organism evidence="1 2">
    <name type="scientific">Desulfurispira natronophila</name>
    <dbReference type="NCBI Taxonomy" id="682562"/>
    <lineage>
        <taxon>Bacteria</taxon>
        <taxon>Pseudomonadati</taxon>
        <taxon>Chrysiogenota</taxon>
        <taxon>Chrysiogenia</taxon>
        <taxon>Chrysiogenales</taxon>
        <taxon>Chrysiogenaceae</taxon>
        <taxon>Desulfurispira</taxon>
    </lineage>
</organism>